<organism evidence="1 2">
    <name type="scientific">Caligus rogercresseyi</name>
    <name type="common">Sea louse</name>
    <dbReference type="NCBI Taxonomy" id="217165"/>
    <lineage>
        <taxon>Eukaryota</taxon>
        <taxon>Metazoa</taxon>
        <taxon>Ecdysozoa</taxon>
        <taxon>Arthropoda</taxon>
        <taxon>Crustacea</taxon>
        <taxon>Multicrustacea</taxon>
        <taxon>Hexanauplia</taxon>
        <taxon>Copepoda</taxon>
        <taxon>Siphonostomatoida</taxon>
        <taxon>Caligidae</taxon>
        <taxon>Caligus</taxon>
    </lineage>
</organism>
<feature type="non-terminal residue" evidence="1">
    <location>
        <position position="51"/>
    </location>
</feature>
<evidence type="ECO:0000313" key="1">
    <source>
        <dbReference type="EMBL" id="QQP51478.1"/>
    </source>
</evidence>
<dbReference type="Proteomes" id="UP000595437">
    <property type="component" value="Chromosome 8"/>
</dbReference>
<gene>
    <name evidence="1" type="ORF">FKW44_012855</name>
</gene>
<evidence type="ECO:0000313" key="2">
    <source>
        <dbReference type="Proteomes" id="UP000595437"/>
    </source>
</evidence>
<proteinExistence type="predicted"/>
<name>A0A7T8HJY6_CALRO</name>
<sequence length="51" mass="5783">INYDIFCSKHPALSLKIPNINGPTWNYGFDVVRHFPSLHLVLLESSPESSQ</sequence>
<feature type="non-terminal residue" evidence="1">
    <location>
        <position position="1"/>
    </location>
</feature>
<protein>
    <submittedName>
        <fullName evidence="1">Uncharacterized protein</fullName>
    </submittedName>
</protein>
<dbReference type="EMBL" id="CP045897">
    <property type="protein sequence ID" value="QQP51478.1"/>
    <property type="molecule type" value="Genomic_DNA"/>
</dbReference>
<reference evidence="2" key="1">
    <citation type="submission" date="2021-01" db="EMBL/GenBank/DDBJ databases">
        <title>Caligus Genome Assembly.</title>
        <authorList>
            <person name="Gallardo-Escarate C."/>
        </authorList>
    </citation>
    <scope>NUCLEOTIDE SEQUENCE [LARGE SCALE GENOMIC DNA]</scope>
</reference>
<keyword evidence="2" id="KW-1185">Reference proteome</keyword>
<accession>A0A7T8HJY6</accession>
<dbReference type="AlphaFoldDB" id="A0A7T8HJY6"/>